<organism evidence="5 6">
    <name type="scientific">Ignavigranum ruoffiae</name>
    <dbReference type="NCBI Taxonomy" id="89093"/>
    <lineage>
        <taxon>Bacteria</taxon>
        <taxon>Bacillati</taxon>
        <taxon>Bacillota</taxon>
        <taxon>Bacilli</taxon>
        <taxon>Lactobacillales</taxon>
        <taxon>Aerococcaceae</taxon>
        <taxon>Ignavigranum</taxon>
    </lineage>
</organism>
<keyword evidence="2 5" id="KW-0238">DNA-binding</keyword>
<keyword evidence="3" id="KW-0804">Transcription</keyword>
<dbReference type="InterPro" id="IPR001034">
    <property type="entry name" value="DeoR_HTH"/>
</dbReference>
<dbReference type="GO" id="GO:0003677">
    <property type="term" value="F:DNA binding"/>
    <property type="evidence" value="ECO:0007669"/>
    <property type="project" value="UniProtKB-KW"/>
</dbReference>
<name>A0A1H9FF54_9LACT</name>
<proteinExistence type="predicted"/>
<dbReference type="PROSITE" id="PS51000">
    <property type="entry name" value="HTH_DEOR_2"/>
    <property type="match status" value="1"/>
</dbReference>
<evidence type="ECO:0000313" key="5">
    <source>
        <dbReference type="EMBL" id="SEQ35928.1"/>
    </source>
</evidence>
<feature type="domain" description="HTH deoR-type" evidence="4">
    <location>
        <begin position="3"/>
        <end position="58"/>
    </location>
</feature>
<evidence type="ECO:0000259" key="4">
    <source>
        <dbReference type="PROSITE" id="PS51000"/>
    </source>
</evidence>
<dbReference type="PANTHER" id="PTHR30363">
    <property type="entry name" value="HTH-TYPE TRANSCRIPTIONAL REGULATOR SRLR-RELATED"/>
    <property type="match status" value="1"/>
</dbReference>
<dbReference type="SMART" id="SM01134">
    <property type="entry name" value="DeoRC"/>
    <property type="match status" value="1"/>
</dbReference>
<dbReference type="InterPro" id="IPR018356">
    <property type="entry name" value="Tscrpt_reg_HTH_DeoR_CS"/>
</dbReference>
<dbReference type="Proteomes" id="UP000198833">
    <property type="component" value="Unassembled WGS sequence"/>
</dbReference>
<dbReference type="OrthoDB" id="9797223at2"/>
<dbReference type="SUPFAM" id="SSF46785">
    <property type="entry name" value="Winged helix' DNA-binding domain"/>
    <property type="match status" value="1"/>
</dbReference>
<evidence type="ECO:0000256" key="1">
    <source>
        <dbReference type="ARBA" id="ARBA00023015"/>
    </source>
</evidence>
<dbReference type="InterPro" id="IPR036388">
    <property type="entry name" value="WH-like_DNA-bd_sf"/>
</dbReference>
<dbReference type="PRINTS" id="PR00037">
    <property type="entry name" value="HTHLACR"/>
</dbReference>
<dbReference type="Gene3D" id="1.10.10.10">
    <property type="entry name" value="Winged helix-like DNA-binding domain superfamily/Winged helix DNA-binding domain"/>
    <property type="match status" value="1"/>
</dbReference>
<keyword evidence="1" id="KW-0805">Transcription regulation</keyword>
<dbReference type="InterPro" id="IPR014036">
    <property type="entry name" value="DeoR-like_C"/>
</dbReference>
<evidence type="ECO:0000256" key="3">
    <source>
        <dbReference type="ARBA" id="ARBA00023163"/>
    </source>
</evidence>
<gene>
    <name evidence="5" type="ORF">SAMN04488558_10917</name>
</gene>
<dbReference type="SUPFAM" id="SSF100950">
    <property type="entry name" value="NagB/RpiA/CoA transferase-like"/>
    <property type="match status" value="1"/>
</dbReference>
<dbReference type="Gene3D" id="3.40.50.1360">
    <property type="match status" value="1"/>
</dbReference>
<reference evidence="5 6" key="1">
    <citation type="submission" date="2016-10" db="EMBL/GenBank/DDBJ databases">
        <authorList>
            <person name="de Groot N.N."/>
        </authorList>
    </citation>
    <scope>NUCLEOTIDE SEQUENCE [LARGE SCALE GENOMIC DNA]</scope>
    <source>
        <strain evidence="5 6">DSM 15695</strain>
    </source>
</reference>
<dbReference type="AlphaFoldDB" id="A0A1H9FF54"/>
<evidence type="ECO:0000256" key="2">
    <source>
        <dbReference type="ARBA" id="ARBA00023125"/>
    </source>
</evidence>
<dbReference type="Pfam" id="PF00455">
    <property type="entry name" value="DeoRC"/>
    <property type="match status" value="1"/>
</dbReference>
<dbReference type="SMART" id="SM00420">
    <property type="entry name" value="HTH_DEOR"/>
    <property type="match status" value="1"/>
</dbReference>
<dbReference type="EMBL" id="FOEN01000009">
    <property type="protein sequence ID" value="SEQ35928.1"/>
    <property type="molecule type" value="Genomic_DNA"/>
</dbReference>
<dbReference type="PROSITE" id="PS00894">
    <property type="entry name" value="HTH_DEOR_1"/>
    <property type="match status" value="1"/>
</dbReference>
<accession>A0A1H9FF54</accession>
<dbReference type="RefSeq" id="WP_092572343.1">
    <property type="nucleotide sequence ID" value="NZ_CALUDV010000011.1"/>
</dbReference>
<evidence type="ECO:0000313" key="6">
    <source>
        <dbReference type="Proteomes" id="UP000198833"/>
    </source>
</evidence>
<dbReference type="STRING" id="89093.SAMN04488558_10917"/>
<dbReference type="InterPro" id="IPR036390">
    <property type="entry name" value="WH_DNA-bd_sf"/>
</dbReference>
<protein>
    <submittedName>
        <fullName evidence="5">DNA-binding transcriptional regulator of sugar metabolism, DeoR/GlpR family</fullName>
    </submittedName>
</protein>
<keyword evidence="6" id="KW-1185">Reference proteome</keyword>
<dbReference type="GO" id="GO:0003700">
    <property type="term" value="F:DNA-binding transcription factor activity"/>
    <property type="evidence" value="ECO:0007669"/>
    <property type="project" value="InterPro"/>
</dbReference>
<dbReference type="InterPro" id="IPR037171">
    <property type="entry name" value="NagB/RpiA_transferase-like"/>
</dbReference>
<sequence length="253" mass="27575">MNKDQRHAEINQLVGQAGKMSVNDLADILAVTPETIRRDLDELESNQLITRIHGAAIPYAPEEVEMMFTKKMAVNKKAKQRVAQACCNLIRSGDTIAVDIGTSTLFIGELISGLEDITVITNSLAAAQSFNNAIEDGRMTGQVIVLPGFTNPAQASIKGSYTVDFLKKFHVDKAFISCGGLLQDAVYDFDMEESLVSKTMIDCCDQAILLVDKSKLGVRTLFEVTPLAAIDLVVCDGPAPETWQAPLPEWLEV</sequence>
<dbReference type="PANTHER" id="PTHR30363:SF44">
    <property type="entry name" value="AGA OPERON TRANSCRIPTIONAL REPRESSOR-RELATED"/>
    <property type="match status" value="1"/>
</dbReference>
<dbReference type="InterPro" id="IPR050313">
    <property type="entry name" value="Carb_Metab_HTH_regulators"/>
</dbReference>
<dbReference type="Pfam" id="PF08220">
    <property type="entry name" value="HTH_DeoR"/>
    <property type="match status" value="1"/>
</dbReference>